<evidence type="ECO:0000313" key="3">
    <source>
        <dbReference type="Proteomes" id="UP000821837"/>
    </source>
</evidence>
<evidence type="ECO:0008006" key="4">
    <source>
        <dbReference type="Google" id="ProtNLM"/>
    </source>
</evidence>
<dbReference type="Proteomes" id="UP000821837">
    <property type="component" value="Unassembled WGS sequence"/>
</dbReference>
<reference evidence="2" key="2">
    <citation type="submission" date="2021-09" db="EMBL/GenBank/DDBJ databases">
        <authorList>
            <person name="Jia N."/>
            <person name="Wang J."/>
            <person name="Shi W."/>
            <person name="Du L."/>
            <person name="Sun Y."/>
            <person name="Zhan W."/>
            <person name="Jiang J."/>
            <person name="Wang Q."/>
            <person name="Zhang B."/>
            <person name="Ji P."/>
            <person name="Sakyi L.B."/>
            <person name="Cui X."/>
            <person name="Yuan T."/>
            <person name="Jiang B."/>
            <person name="Yang W."/>
            <person name="Lam T.T.-Y."/>
            <person name="Chang Q."/>
            <person name="Ding S."/>
            <person name="Wang X."/>
            <person name="Zhu J."/>
            <person name="Ruan X."/>
            <person name="Zhao L."/>
            <person name="Wei J."/>
            <person name="Que T."/>
            <person name="Du C."/>
            <person name="Cheng J."/>
            <person name="Dai P."/>
            <person name="Han X."/>
            <person name="Huang E."/>
            <person name="Gao Y."/>
            <person name="Liu J."/>
            <person name="Shao H."/>
            <person name="Ye R."/>
            <person name="Li L."/>
            <person name="Wei W."/>
            <person name="Wang X."/>
            <person name="Wang C."/>
            <person name="Huo Q."/>
            <person name="Li W."/>
            <person name="Guo W."/>
            <person name="Chen H."/>
            <person name="Chen S."/>
            <person name="Zhou L."/>
            <person name="Zhou L."/>
            <person name="Ni X."/>
            <person name="Tian J."/>
            <person name="Zhou Y."/>
            <person name="Sheng Y."/>
            <person name="Liu T."/>
            <person name="Pan Y."/>
            <person name="Xia L."/>
            <person name="Li J."/>
            <person name="Zhao F."/>
            <person name="Cao W."/>
        </authorList>
    </citation>
    <scope>NUCLEOTIDE SEQUENCE</scope>
    <source>
        <strain evidence="2">Rsan-2018</strain>
        <tissue evidence="2">Larvae</tissue>
    </source>
</reference>
<keyword evidence="3" id="KW-1185">Reference proteome</keyword>
<comment type="caution">
    <text evidence="2">The sequence shown here is derived from an EMBL/GenBank/DDBJ whole genome shotgun (WGS) entry which is preliminary data.</text>
</comment>
<organism evidence="2 3">
    <name type="scientific">Rhipicephalus sanguineus</name>
    <name type="common">Brown dog tick</name>
    <name type="synonym">Ixodes sanguineus</name>
    <dbReference type="NCBI Taxonomy" id="34632"/>
    <lineage>
        <taxon>Eukaryota</taxon>
        <taxon>Metazoa</taxon>
        <taxon>Ecdysozoa</taxon>
        <taxon>Arthropoda</taxon>
        <taxon>Chelicerata</taxon>
        <taxon>Arachnida</taxon>
        <taxon>Acari</taxon>
        <taxon>Parasitiformes</taxon>
        <taxon>Ixodida</taxon>
        <taxon>Ixodoidea</taxon>
        <taxon>Ixodidae</taxon>
        <taxon>Rhipicephalinae</taxon>
        <taxon>Rhipicephalus</taxon>
        <taxon>Rhipicephalus</taxon>
    </lineage>
</organism>
<name>A0A9D4T349_RHISA</name>
<dbReference type="EMBL" id="JABSTV010001248">
    <property type="protein sequence ID" value="KAH7969735.1"/>
    <property type="molecule type" value="Genomic_DNA"/>
</dbReference>
<dbReference type="AlphaFoldDB" id="A0A9D4T349"/>
<feature type="signal peptide" evidence="1">
    <location>
        <begin position="1"/>
        <end position="21"/>
    </location>
</feature>
<evidence type="ECO:0000313" key="2">
    <source>
        <dbReference type="EMBL" id="KAH7969735.1"/>
    </source>
</evidence>
<accession>A0A9D4T349</accession>
<reference evidence="2" key="1">
    <citation type="journal article" date="2020" name="Cell">
        <title>Large-Scale Comparative Analyses of Tick Genomes Elucidate Their Genetic Diversity and Vector Capacities.</title>
        <authorList>
            <consortium name="Tick Genome and Microbiome Consortium (TIGMIC)"/>
            <person name="Jia N."/>
            <person name="Wang J."/>
            <person name="Shi W."/>
            <person name="Du L."/>
            <person name="Sun Y."/>
            <person name="Zhan W."/>
            <person name="Jiang J.F."/>
            <person name="Wang Q."/>
            <person name="Zhang B."/>
            <person name="Ji P."/>
            <person name="Bell-Sakyi L."/>
            <person name="Cui X.M."/>
            <person name="Yuan T.T."/>
            <person name="Jiang B.G."/>
            <person name="Yang W.F."/>
            <person name="Lam T.T."/>
            <person name="Chang Q.C."/>
            <person name="Ding S.J."/>
            <person name="Wang X.J."/>
            <person name="Zhu J.G."/>
            <person name="Ruan X.D."/>
            <person name="Zhao L."/>
            <person name="Wei J.T."/>
            <person name="Ye R.Z."/>
            <person name="Que T.C."/>
            <person name="Du C.H."/>
            <person name="Zhou Y.H."/>
            <person name="Cheng J.X."/>
            <person name="Dai P.F."/>
            <person name="Guo W.B."/>
            <person name="Han X.H."/>
            <person name="Huang E.J."/>
            <person name="Li L.F."/>
            <person name="Wei W."/>
            <person name="Gao Y.C."/>
            <person name="Liu J.Z."/>
            <person name="Shao H.Z."/>
            <person name="Wang X."/>
            <person name="Wang C.C."/>
            <person name="Yang T.C."/>
            <person name="Huo Q.B."/>
            <person name="Li W."/>
            <person name="Chen H.Y."/>
            <person name="Chen S.E."/>
            <person name="Zhou L.G."/>
            <person name="Ni X.B."/>
            <person name="Tian J.H."/>
            <person name="Sheng Y."/>
            <person name="Liu T."/>
            <person name="Pan Y.S."/>
            <person name="Xia L.Y."/>
            <person name="Li J."/>
            <person name="Zhao F."/>
            <person name="Cao W.C."/>
        </authorList>
    </citation>
    <scope>NUCLEOTIDE SEQUENCE</scope>
    <source>
        <strain evidence="2">Rsan-2018</strain>
    </source>
</reference>
<proteinExistence type="predicted"/>
<evidence type="ECO:0000256" key="1">
    <source>
        <dbReference type="SAM" id="SignalP"/>
    </source>
</evidence>
<sequence length="172" mass="19129">MALRAAVVVSVLLRAQRACFAHVASVALQGGLKAYLVARVLGINERGGLSSYAEARRGSREHLMLRVVVKGQSSHERKHKRFQVLETVAVMEDLRSQRPFGPLSGLKAYLCRQGSRNQVAKAWDIDIVIASRLKGSGSVNPTVSFHVVPRVEPRRSQWLNAVPMIRRQKKEP</sequence>
<gene>
    <name evidence="2" type="ORF">HPB52_021703</name>
</gene>
<keyword evidence="1" id="KW-0732">Signal</keyword>
<feature type="chain" id="PRO_5038911253" description="Secreted protein" evidence="1">
    <location>
        <begin position="22"/>
        <end position="172"/>
    </location>
</feature>
<protein>
    <recommendedName>
        <fullName evidence="4">Secreted protein</fullName>
    </recommendedName>
</protein>